<evidence type="ECO:0000313" key="8">
    <source>
        <dbReference type="Proteomes" id="UP000629098"/>
    </source>
</evidence>
<evidence type="ECO:0000256" key="6">
    <source>
        <dbReference type="SAM" id="Phobius"/>
    </source>
</evidence>
<feature type="transmembrane region" description="Helical" evidence="6">
    <location>
        <begin position="306"/>
        <end position="324"/>
    </location>
</feature>
<protein>
    <submittedName>
        <fullName evidence="7">Branched-chain amino acid ABC transporter permease</fullName>
    </submittedName>
</protein>
<feature type="transmembrane region" description="Helical" evidence="6">
    <location>
        <begin position="136"/>
        <end position="155"/>
    </location>
</feature>
<dbReference type="Pfam" id="PF02653">
    <property type="entry name" value="BPD_transp_2"/>
    <property type="match status" value="1"/>
</dbReference>
<dbReference type="GO" id="GO:0005886">
    <property type="term" value="C:plasma membrane"/>
    <property type="evidence" value="ECO:0007669"/>
    <property type="project" value="UniProtKB-SubCell"/>
</dbReference>
<dbReference type="GO" id="GO:0015658">
    <property type="term" value="F:branched-chain amino acid transmembrane transporter activity"/>
    <property type="evidence" value="ECO:0007669"/>
    <property type="project" value="InterPro"/>
</dbReference>
<evidence type="ECO:0000313" key="7">
    <source>
        <dbReference type="EMBL" id="MBD2775608.1"/>
    </source>
</evidence>
<keyword evidence="2" id="KW-1003">Cell membrane</keyword>
<dbReference type="CDD" id="cd06581">
    <property type="entry name" value="TM_PBP1_LivM_like"/>
    <property type="match status" value="1"/>
</dbReference>
<dbReference type="InterPro" id="IPR043428">
    <property type="entry name" value="LivM-like"/>
</dbReference>
<dbReference type="Proteomes" id="UP000629098">
    <property type="component" value="Unassembled WGS sequence"/>
</dbReference>
<feature type="transmembrane region" description="Helical" evidence="6">
    <location>
        <begin position="114"/>
        <end position="130"/>
    </location>
</feature>
<evidence type="ECO:0000256" key="3">
    <source>
        <dbReference type="ARBA" id="ARBA00022692"/>
    </source>
</evidence>
<keyword evidence="8" id="KW-1185">Reference proteome</keyword>
<dbReference type="PANTHER" id="PTHR30482">
    <property type="entry name" value="HIGH-AFFINITY BRANCHED-CHAIN AMINO ACID TRANSPORT SYSTEM PERMEASE"/>
    <property type="match status" value="1"/>
</dbReference>
<comment type="subcellular location">
    <subcellularLocation>
        <location evidence="1">Cell membrane</location>
        <topology evidence="1">Multi-pass membrane protein</topology>
    </subcellularLocation>
</comment>
<keyword evidence="3 6" id="KW-0812">Transmembrane</keyword>
<accession>A0A8J7BZC9</accession>
<dbReference type="EMBL" id="JACXAE010000083">
    <property type="protein sequence ID" value="MBD2775608.1"/>
    <property type="molecule type" value="Genomic_DNA"/>
</dbReference>
<feature type="transmembrane region" description="Helical" evidence="6">
    <location>
        <begin position="12"/>
        <end position="31"/>
    </location>
</feature>
<gene>
    <name evidence="7" type="ORF">ICL16_27010</name>
</gene>
<proteinExistence type="predicted"/>
<name>A0A8J7BZC9_9CYAN</name>
<feature type="transmembrane region" description="Helical" evidence="6">
    <location>
        <begin position="192"/>
        <end position="211"/>
    </location>
</feature>
<evidence type="ECO:0000256" key="1">
    <source>
        <dbReference type="ARBA" id="ARBA00004651"/>
    </source>
</evidence>
<keyword evidence="5 6" id="KW-0472">Membrane</keyword>
<feature type="transmembrane region" description="Helical" evidence="6">
    <location>
        <begin position="386"/>
        <end position="416"/>
    </location>
</feature>
<evidence type="ECO:0000256" key="5">
    <source>
        <dbReference type="ARBA" id="ARBA00023136"/>
    </source>
</evidence>
<reference evidence="7" key="1">
    <citation type="submission" date="2020-09" db="EMBL/GenBank/DDBJ databases">
        <title>Iningainema tapete sp. nov. (Scytonemataceae, Cyanobacteria) from greenhouses in central Florida (USA) produces two types of nodularin with biosynthetic potential for microcystin-LR and anabaenopeptins.</title>
        <authorList>
            <person name="Berthold D.E."/>
            <person name="Lefler F.W."/>
            <person name="Huang I.-S."/>
            <person name="Abdulla H."/>
            <person name="Zimba P.V."/>
            <person name="Laughinghouse H.D. IV."/>
        </authorList>
    </citation>
    <scope>NUCLEOTIDE SEQUENCE</scope>
    <source>
        <strain evidence="7">BLCCT55</strain>
    </source>
</reference>
<sequence>MGAIASLTVLLFGGWSGVVIGWLFGTAAGAISCRGKNVTINVGIRLGASSGFILGMWLLVASCVQGLIVRPISGQVAFGIFDVLLLGGAASVVAVLASSLMGALQGLPETRRHHAVWITVIFILLVFPLVDQVAQTNWIAAVVQIQIFIILALGLNITVGYAGLLDLGYAAFFAIGAYTTGLLSSPQVNLEWNFWLVIWIAVAVSAVAGIVLGSPTLRLRGDYLAIVTLGFGEIVPIVFRNLTSVRIDEPISKILSSVLGRPQMAICLLGCSQPINLTGGEAGINPIGRPVLPIIGTFAPSNYLPWYYLVLVMVVGCVLVSDHLRNSRMGRAWVAIREDELVASCMGINLVRTKLLAFAMGAAFAGFAGAFYAAYIGAIFPSVFGFSLSVIVLCMVVLGGLGNMTGVILGGIVITAADQLYLPQLAQVLKNILNVSILPYVASPQWKDFLATSLDPTQMRLFLFGMTLVLIVLVRPQGIVNR</sequence>
<feature type="transmembrane region" description="Helical" evidence="6">
    <location>
        <begin position="167"/>
        <end position="186"/>
    </location>
</feature>
<feature type="transmembrane region" description="Helical" evidence="6">
    <location>
        <begin position="458"/>
        <end position="474"/>
    </location>
</feature>
<keyword evidence="4 6" id="KW-1133">Transmembrane helix</keyword>
<evidence type="ECO:0000256" key="2">
    <source>
        <dbReference type="ARBA" id="ARBA00022475"/>
    </source>
</evidence>
<organism evidence="7 8">
    <name type="scientific">Iningainema tapete BLCC-T55</name>
    <dbReference type="NCBI Taxonomy" id="2748662"/>
    <lineage>
        <taxon>Bacteria</taxon>
        <taxon>Bacillati</taxon>
        <taxon>Cyanobacteriota</taxon>
        <taxon>Cyanophyceae</taxon>
        <taxon>Nostocales</taxon>
        <taxon>Scytonemataceae</taxon>
        <taxon>Iningainema tapete</taxon>
    </lineage>
</organism>
<dbReference type="PANTHER" id="PTHR30482:SF10">
    <property type="entry name" value="HIGH-AFFINITY BRANCHED-CHAIN AMINO ACID TRANSPORT PROTEIN BRAE"/>
    <property type="match status" value="1"/>
</dbReference>
<feature type="transmembrane region" description="Helical" evidence="6">
    <location>
        <begin position="43"/>
        <end position="68"/>
    </location>
</feature>
<feature type="transmembrane region" description="Helical" evidence="6">
    <location>
        <begin position="80"/>
        <end position="102"/>
    </location>
</feature>
<dbReference type="InterPro" id="IPR001851">
    <property type="entry name" value="ABC_transp_permease"/>
</dbReference>
<comment type="caution">
    <text evidence="7">The sequence shown here is derived from an EMBL/GenBank/DDBJ whole genome shotgun (WGS) entry which is preliminary data.</text>
</comment>
<feature type="transmembrane region" description="Helical" evidence="6">
    <location>
        <begin position="355"/>
        <end position="380"/>
    </location>
</feature>
<evidence type="ECO:0000256" key="4">
    <source>
        <dbReference type="ARBA" id="ARBA00022989"/>
    </source>
</evidence>
<dbReference type="AlphaFoldDB" id="A0A8J7BZC9"/>
<feature type="transmembrane region" description="Helical" evidence="6">
    <location>
        <begin position="428"/>
        <end position="446"/>
    </location>
</feature>
<feature type="transmembrane region" description="Helical" evidence="6">
    <location>
        <begin position="223"/>
        <end position="242"/>
    </location>
</feature>